<evidence type="ECO:0000313" key="1">
    <source>
        <dbReference type="EMBL" id="MBN9669427.1"/>
    </source>
</evidence>
<protein>
    <submittedName>
        <fullName evidence="1">Amidoligase family protein</fullName>
    </submittedName>
</protein>
<organism evidence="1 2">
    <name type="scientific">Roseibium aggregatum</name>
    <dbReference type="NCBI Taxonomy" id="187304"/>
    <lineage>
        <taxon>Bacteria</taxon>
        <taxon>Pseudomonadati</taxon>
        <taxon>Pseudomonadota</taxon>
        <taxon>Alphaproteobacteria</taxon>
        <taxon>Hyphomicrobiales</taxon>
        <taxon>Stappiaceae</taxon>
        <taxon>Roseibium</taxon>
    </lineage>
</organism>
<proteinExistence type="predicted"/>
<dbReference type="EMBL" id="JAEKJZ010000001">
    <property type="protein sequence ID" value="MBN9669427.1"/>
    <property type="molecule type" value="Genomic_DNA"/>
</dbReference>
<reference evidence="1" key="1">
    <citation type="submission" date="2020-12" db="EMBL/GenBank/DDBJ databases">
        <title>Oil enriched cultivation method for isolating marine PHA-producing bacteria.</title>
        <authorList>
            <person name="Zheng W."/>
            <person name="Yu S."/>
            <person name="Huang Y."/>
        </authorList>
    </citation>
    <scope>NUCLEOTIDE SEQUENCE</scope>
    <source>
        <strain evidence="1">SY-2-12</strain>
    </source>
</reference>
<accession>A0A939EB82</accession>
<dbReference type="Pfam" id="PF12224">
    <property type="entry name" value="Amidoligase_2"/>
    <property type="match status" value="1"/>
</dbReference>
<sequence>MEIEFGGLTAREAARIVAHDQGGTLEQLDPHRFEVNGTDFGKLRIELDSKYVHSPDGASDFERKVRRLAGDVGSPVVPTEIVTEPISVDRIPDLDALLERLADAGAVGTQQPHLACGVHLNIEWQERDVRTLRRLLQAYLLLSPDLRAAIAPDRTRTLLPFIGHFPKDYEAKVLDPAYEPDLETFIADYCQANPSKNRELDLLPLLASIDEDKVASALGHPQPAVRPALHYRLPDARLGDPDWSIGKEWERWLTVEALMQDEERLGELLRERSEAADRQNPATAIRKLIKRVLPS</sequence>
<comment type="caution">
    <text evidence="1">The sequence shown here is derived from an EMBL/GenBank/DDBJ whole genome shotgun (WGS) entry which is preliminary data.</text>
</comment>
<dbReference type="AlphaFoldDB" id="A0A939EB82"/>
<gene>
    <name evidence="1" type="ORF">JF539_03685</name>
</gene>
<dbReference type="InterPro" id="IPR022025">
    <property type="entry name" value="Amidoligase_2"/>
</dbReference>
<name>A0A939EB82_9HYPH</name>
<dbReference type="Proteomes" id="UP000664096">
    <property type="component" value="Unassembled WGS sequence"/>
</dbReference>
<evidence type="ECO:0000313" key="2">
    <source>
        <dbReference type="Proteomes" id="UP000664096"/>
    </source>
</evidence>